<accession>A0ABU8L4R1</accession>
<sequence>MAKASHPETRDVWPRALLLFGVALLVFLALAALALKLIFDTAPYWPLVNAEKTSQAGPALQRFAGADLAAFRKREDEELGRLAWVDRGAGIARIPIQDAMKLVAAQGLPDWAGAAASPGQDCGLLEGQVPRAPQASDCHAGSFTAQPNDKAPQPSQAAPAPGASP</sequence>
<feature type="region of interest" description="Disordered" evidence="1">
    <location>
        <begin position="133"/>
        <end position="165"/>
    </location>
</feature>
<evidence type="ECO:0000313" key="2">
    <source>
        <dbReference type="EMBL" id="MEI9412300.1"/>
    </source>
</evidence>
<organism evidence="2 3">
    <name type="scientific">Mesorhizobium salmacidum</name>
    <dbReference type="NCBI Taxonomy" id="3015171"/>
    <lineage>
        <taxon>Bacteria</taxon>
        <taxon>Pseudomonadati</taxon>
        <taxon>Pseudomonadota</taxon>
        <taxon>Alphaproteobacteria</taxon>
        <taxon>Hyphomicrobiales</taxon>
        <taxon>Phyllobacteriaceae</taxon>
        <taxon>Mesorhizobium</taxon>
    </lineage>
</organism>
<dbReference type="EMBL" id="JAPYKS010000026">
    <property type="protein sequence ID" value="MEI9412300.1"/>
    <property type="molecule type" value="Genomic_DNA"/>
</dbReference>
<protein>
    <submittedName>
        <fullName evidence="2">Uncharacterized protein</fullName>
    </submittedName>
</protein>
<evidence type="ECO:0000313" key="3">
    <source>
        <dbReference type="Proteomes" id="UP001387293"/>
    </source>
</evidence>
<keyword evidence="3" id="KW-1185">Reference proteome</keyword>
<reference evidence="2 3" key="1">
    <citation type="submission" date="2022-12" db="EMBL/GenBank/DDBJ databases">
        <authorList>
            <person name="Muema E."/>
        </authorList>
    </citation>
    <scope>NUCLEOTIDE SEQUENCE [LARGE SCALE GENOMIC DNA]</scope>
    <source>
        <strain evidence="3">1326</strain>
    </source>
</reference>
<comment type="caution">
    <text evidence="2">The sequence shown here is derived from an EMBL/GenBank/DDBJ whole genome shotgun (WGS) entry which is preliminary data.</text>
</comment>
<dbReference type="RefSeq" id="WP_337108713.1">
    <property type="nucleotide sequence ID" value="NZ_JAPYKS010000026.1"/>
</dbReference>
<dbReference type="Proteomes" id="UP001387293">
    <property type="component" value="Unassembled WGS sequence"/>
</dbReference>
<feature type="compositionally biased region" description="Low complexity" evidence="1">
    <location>
        <begin position="151"/>
        <end position="165"/>
    </location>
</feature>
<proteinExistence type="predicted"/>
<name>A0ABU8L4R1_9HYPH</name>
<evidence type="ECO:0000256" key="1">
    <source>
        <dbReference type="SAM" id="MobiDB-lite"/>
    </source>
</evidence>
<gene>
    <name evidence="2" type="ORF">O7A60_26620</name>
</gene>